<protein>
    <submittedName>
        <fullName evidence="3">Phosphatase PAP2 family protein</fullName>
    </submittedName>
</protein>
<dbReference type="EMBL" id="VJMF01000004">
    <property type="protein sequence ID" value="TRL38203.1"/>
    <property type="molecule type" value="Genomic_DNA"/>
</dbReference>
<evidence type="ECO:0000313" key="4">
    <source>
        <dbReference type="Proteomes" id="UP000316781"/>
    </source>
</evidence>
<feature type="transmembrane region" description="Helical" evidence="1">
    <location>
        <begin position="12"/>
        <end position="35"/>
    </location>
</feature>
<reference evidence="3 4" key="1">
    <citation type="submission" date="2019-07" db="EMBL/GenBank/DDBJ databases">
        <title>Ln-dependent methylotrophs.</title>
        <authorList>
            <person name="Tani A."/>
        </authorList>
    </citation>
    <scope>NUCLEOTIDE SEQUENCE [LARGE SCALE GENOMIC DNA]</scope>
    <source>
        <strain evidence="3 4">SM89A</strain>
    </source>
</reference>
<dbReference type="InterPro" id="IPR000326">
    <property type="entry name" value="PAP2/HPO"/>
</dbReference>
<proteinExistence type="predicted"/>
<accession>A0A549T8L1</accession>
<dbReference type="SUPFAM" id="SSF48317">
    <property type="entry name" value="Acid phosphatase/Vanadium-dependent haloperoxidase"/>
    <property type="match status" value="1"/>
</dbReference>
<evidence type="ECO:0000313" key="3">
    <source>
        <dbReference type="EMBL" id="TRL38203.1"/>
    </source>
</evidence>
<dbReference type="Proteomes" id="UP000316781">
    <property type="component" value="Unassembled WGS sequence"/>
</dbReference>
<dbReference type="RefSeq" id="WP_142861420.1">
    <property type="nucleotide sequence ID" value="NZ_VJMF01000004.1"/>
</dbReference>
<feature type="transmembrane region" description="Helical" evidence="1">
    <location>
        <begin position="130"/>
        <end position="148"/>
    </location>
</feature>
<keyword evidence="1" id="KW-1133">Transmembrane helix</keyword>
<dbReference type="Gene3D" id="1.20.144.10">
    <property type="entry name" value="Phosphatidic acid phosphatase type 2/haloperoxidase"/>
    <property type="match status" value="1"/>
</dbReference>
<keyword evidence="1" id="KW-0472">Membrane</keyword>
<evidence type="ECO:0000259" key="2">
    <source>
        <dbReference type="Pfam" id="PF01569"/>
    </source>
</evidence>
<gene>
    <name evidence="3" type="ORF">FM996_00865</name>
</gene>
<name>A0A549T8L1_METSR</name>
<organism evidence="3 4">
    <name type="scientific">Methylosinus sporium</name>
    <dbReference type="NCBI Taxonomy" id="428"/>
    <lineage>
        <taxon>Bacteria</taxon>
        <taxon>Pseudomonadati</taxon>
        <taxon>Pseudomonadota</taxon>
        <taxon>Alphaproteobacteria</taxon>
        <taxon>Hyphomicrobiales</taxon>
        <taxon>Methylocystaceae</taxon>
        <taxon>Methylosinus</taxon>
    </lineage>
</organism>
<feature type="transmembrane region" description="Helical" evidence="1">
    <location>
        <begin position="99"/>
        <end position="118"/>
    </location>
</feature>
<evidence type="ECO:0000256" key="1">
    <source>
        <dbReference type="SAM" id="Phobius"/>
    </source>
</evidence>
<feature type="transmembrane region" description="Helical" evidence="1">
    <location>
        <begin position="154"/>
        <end position="175"/>
    </location>
</feature>
<keyword evidence="1" id="KW-0812">Transmembrane</keyword>
<sequence>MLLQSIEPIVPIVVVFGDAGFVLPASVGLAAALWAAGDRRAAVAFLAAIMVCGVMATFAKILSMAFGPPALHSPSGHAALAAAFFLPLSAIFMRVREKWAGIFAALLCVAVAALVAIGRVAQGAHTEPEAFAGFFIGLASFGLFFGLVPARISIGAPALIVFFAAAVAIHAHIGLTIEVEGPLERIATRLVQMLAL</sequence>
<dbReference type="AlphaFoldDB" id="A0A549T8L1"/>
<feature type="transmembrane region" description="Helical" evidence="1">
    <location>
        <begin position="74"/>
        <end position="93"/>
    </location>
</feature>
<dbReference type="Pfam" id="PF01569">
    <property type="entry name" value="PAP2"/>
    <property type="match status" value="1"/>
</dbReference>
<dbReference type="InterPro" id="IPR036938">
    <property type="entry name" value="PAP2/HPO_sf"/>
</dbReference>
<feature type="domain" description="Phosphatidic acid phosphatase type 2/haloperoxidase" evidence="2">
    <location>
        <begin position="73"/>
        <end position="151"/>
    </location>
</feature>
<feature type="transmembrane region" description="Helical" evidence="1">
    <location>
        <begin position="41"/>
        <end position="62"/>
    </location>
</feature>
<comment type="caution">
    <text evidence="3">The sequence shown here is derived from an EMBL/GenBank/DDBJ whole genome shotgun (WGS) entry which is preliminary data.</text>
</comment>